<dbReference type="InterPro" id="IPR000070">
    <property type="entry name" value="Pectinesterase_cat"/>
</dbReference>
<name>A0A8S0SH07_OLEEU</name>
<evidence type="ECO:0000256" key="2">
    <source>
        <dbReference type="ARBA" id="ARBA00022801"/>
    </source>
</evidence>
<dbReference type="Gramene" id="OE9A022790T1">
    <property type="protein sequence ID" value="OE9A022790C1"/>
    <property type="gene ID" value="OE9A022790"/>
</dbReference>
<keyword evidence="3" id="KW-0063">Aspartyl esterase</keyword>
<evidence type="ECO:0000256" key="6">
    <source>
        <dbReference type="SAM" id="MobiDB-lite"/>
    </source>
</evidence>
<comment type="caution">
    <text evidence="8">The sequence shown here is derived from an EMBL/GenBank/DDBJ whole genome shotgun (WGS) entry which is preliminary data.</text>
</comment>
<evidence type="ECO:0000313" key="9">
    <source>
        <dbReference type="Proteomes" id="UP000594638"/>
    </source>
</evidence>
<feature type="compositionally biased region" description="Polar residues" evidence="6">
    <location>
        <begin position="13"/>
        <end position="26"/>
    </location>
</feature>
<evidence type="ECO:0000313" key="8">
    <source>
        <dbReference type="EMBL" id="CAA2992368.1"/>
    </source>
</evidence>
<proteinExistence type="predicted"/>
<dbReference type="AlphaFoldDB" id="A0A8S0SH07"/>
<feature type="domain" description="Pectinesterase catalytic" evidence="7">
    <location>
        <begin position="104"/>
        <end position="204"/>
    </location>
</feature>
<dbReference type="SUPFAM" id="SSF51126">
    <property type="entry name" value="Pectin lyase-like"/>
    <property type="match status" value="1"/>
</dbReference>
<keyword evidence="2" id="KW-0378">Hydrolase</keyword>
<sequence>MPRRVLSLPFKSPRNSTATGNKTTDFPKSMMDGDKELLVSTSNETHSDAIVALDGTGGYGSINQEILEAPSYINRRYVVYVKKGVYKENINVKKKRRLYHVLGLARDIILLNMTGPQNLQAVALLVDSDQSYRPPWQYGGTRPVVPSTVAVWRYQETLYAHSLCQFYRKSSIYGTIDFTFGNGAAVLQKSNSFTREPLPLQKALETVFEDNFHEHLYEWAGAAQRVVGMVWELCIEHFMECPGALSSGRVLCPRYHIITDASTASFFTVVRFIDGMSWLPATGANFSSGLTN</sequence>
<dbReference type="Gene3D" id="2.160.20.10">
    <property type="entry name" value="Single-stranded right-handed beta-helix, Pectin lyase-like"/>
    <property type="match status" value="2"/>
</dbReference>
<dbReference type="Pfam" id="PF01095">
    <property type="entry name" value="Pectinesterase"/>
    <property type="match status" value="2"/>
</dbReference>
<organism evidence="8 9">
    <name type="scientific">Olea europaea subsp. europaea</name>
    <dbReference type="NCBI Taxonomy" id="158383"/>
    <lineage>
        <taxon>Eukaryota</taxon>
        <taxon>Viridiplantae</taxon>
        <taxon>Streptophyta</taxon>
        <taxon>Embryophyta</taxon>
        <taxon>Tracheophyta</taxon>
        <taxon>Spermatophyta</taxon>
        <taxon>Magnoliopsida</taxon>
        <taxon>eudicotyledons</taxon>
        <taxon>Gunneridae</taxon>
        <taxon>Pentapetalae</taxon>
        <taxon>asterids</taxon>
        <taxon>lamiids</taxon>
        <taxon>Lamiales</taxon>
        <taxon>Oleaceae</taxon>
        <taxon>Oleeae</taxon>
        <taxon>Olea</taxon>
    </lineage>
</organism>
<dbReference type="InterPro" id="IPR012334">
    <property type="entry name" value="Pectin_lyas_fold"/>
</dbReference>
<comment type="pathway">
    <text evidence="1">Glycan metabolism; pectin degradation; 2-dehydro-3-deoxy-D-gluconate from pectin: step 1/5.</text>
</comment>
<dbReference type="OrthoDB" id="2019149at2759"/>
<dbReference type="InterPro" id="IPR011050">
    <property type="entry name" value="Pectin_lyase_fold/virulence"/>
</dbReference>
<reference evidence="8 9" key="1">
    <citation type="submission" date="2019-12" db="EMBL/GenBank/DDBJ databases">
        <authorList>
            <person name="Alioto T."/>
            <person name="Alioto T."/>
            <person name="Gomez Garrido J."/>
        </authorList>
    </citation>
    <scope>NUCLEOTIDE SEQUENCE [LARGE SCALE GENOMIC DNA]</scope>
</reference>
<evidence type="ECO:0000256" key="3">
    <source>
        <dbReference type="ARBA" id="ARBA00023085"/>
    </source>
</evidence>
<protein>
    <submittedName>
        <fullName evidence="8">Pectinesterase pectinesterase inhibitor 22</fullName>
    </submittedName>
</protein>
<evidence type="ECO:0000256" key="1">
    <source>
        <dbReference type="ARBA" id="ARBA00005184"/>
    </source>
</evidence>
<keyword evidence="9" id="KW-1185">Reference proteome</keyword>
<feature type="domain" description="Pectinesterase catalytic" evidence="7">
    <location>
        <begin position="48"/>
        <end position="97"/>
    </location>
</feature>
<dbReference type="EMBL" id="CACTIH010005435">
    <property type="protein sequence ID" value="CAA2992368.1"/>
    <property type="molecule type" value="Genomic_DNA"/>
</dbReference>
<feature type="region of interest" description="Disordered" evidence="6">
    <location>
        <begin position="1"/>
        <end position="27"/>
    </location>
</feature>
<evidence type="ECO:0000259" key="7">
    <source>
        <dbReference type="Pfam" id="PF01095"/>
    </source>
</evidence>
<dbReference type="GO" id="GO:0042545">
    <property type="term" value="P:cell wall modification"/>
    <property type="evidence" value="ECO:0007669"/>
    <property type="project" value="InterPro"/>
</dbReference>
<evidence type="ECO:0000256" key="5">
    <source>
        <dbReference type="ARBA" id="ARBA00047928"/>
    </source>
</evidence>
<gene>
    <name evidence="8" type="ORF">OLEA9_A022790</name>
</gene>
<dbReference type="Proteomes" id="UP000594638">
    <property type="component" value="Unassembled WGS sequence"/>
</dbReference>
<dbReference type="PANTHER" id="PTHR31707">
    <property type="entry name" value="PECTINESTERASE"/>
    <property type="match status" value="1"/>
</dbReference>
<comment type="catalytic activity">
    <reaction evidence="5">
        <text>[(1-&gt;4)-alpha-D-galacturonosyl methyl ester](n) + n H2O = [(1-&gt;4)-alpha-D-galacturonosyl](n) + n methanol + n H(+)</text>
        <dbReference type="Rhea" id="RHEA:22380"/>
        <dbReference type="Rhea" id="RHEA-COMP:14570"/>
        <dbReference type="Rhea" id="RHEA-COMP:14573"/>
        <dbReference type="ChEBI" id="CHEBI:15377"/>
        <dbReference type="ChEBI" id="CHEBI:15378"/>
        <dbReference type="ChEBI" id="CHEBI:17790"/>
        <dbReference type="ChEBI" id="CHEBI:140522"/>
        <dbReference type="ChEBI" id="CHEBI:140523"/>
        <dbReference type="EC" id="3.1.1.11"/>
    </reaction>
</comment>
<dbReference type="GO" id="GO:0030599">
    <property type="term" value="F:pectinesterase activity"/>
    <property type="evidence" value="ECO:0007669"/>
    <property type="project" value="UniProtKB-EC"/>
</dbReference>
<evidence type="ECO:0000256" key="4">
    <source>
        <dbReference type="ARBA" id="ARBA00023316"/>
    </source>
</evidence>
<keyword evidence="4" id="KW-0961">Cell wall biogenesis/degradation</keyword>
<accession>A0A8S0SH07</accession>